<feature type="region of interest" description="Disordered" evidence="1">
    <location>
        <begin position="92"/>
        <end position="138"/>
    </location>
</feature>
<evidence type="ECO:0000256" key="1">
    <source>
        <dbReference type="SAM" id="MobiDB-lite"/>
    </source>
</evidence>
<gene>
    <name evidence="2" type="ORF">FRX31_017652</name>
</gene>
<proteinExistence type="predicted"/>
<sequence length="138" mass="14286">QVIECSLAKPQADGKGEGSAQKSALLPSYPPRMGYGLGTGAYGGIGAGYGGAGFGQNCGVLDTRLHDPLIYGRGPTPSGMAMMPMLLPDGRIGYVLQQPGPQAHTQPPPPQRSGRSGGGSSGGRQNNDSNRGRRYRPY</sequence>
<dbReference type="EMBL" id="JABWDY010020973">
    <property type="protein sequence ID" value="KAF5192761.1"/>
    <property type="molecule type" value="Genomic_DNA"/>
</dbReference>
<feature type="region of interest" description="Disordered" evidence="1">
    <location>
        <begin position="7"/>
        <end position="28"/>
    </location>
</feature>
<dbReference type="Proteomes" id="UP000554482">
    <property type="component" value="Unassembled WGS sequence"/>
</dbReference>
<organism evidence="2 3">
    <name type="scientific">Thalictrum thalictroides</name>
    <name type="common">Rue-anemone</name>
    <name type="synonym">Anemone thalictroides</name>
    <dbReference type="NCBI Taxonomy" id="46969"/>
    <lineage>
        <taxon>Eukaryota</taxon>
        <taxon>Viridiplantae</taxon>
        <taxon>Streptophyta</taxon>
        <taxon>Embryophyta</taxon>
        <taxon>Tracheophyta</taxon>
        <taxon>Spermatophyta</taxon>
        <taxon>Magnoliopsida</taxon>
        <taxon>Ranunculales</taxon>
        <taxon>Ranunculaceae</taxon>
        <taxon>Thalictroideae</taxon>
        <taxon>Thalictrum</taxon>
    </lineage>
</organism>
<evidence type="ECO:0000313" key="3">
    <source>
        <dbReference type="Proteomes" id="UP000554482"/>
    </source>
</evidence>
<keyword evidence="3" id="KW-1185">Reference proteome</keyword>
<protein>
    <submittedName>
        <fullName evidence="2">Heterogeneous nuclear ribonucleoprotein R-like</fullName>
    </submittedName>
</protein>
<dbReference type="OrthoDB" id="3800936at2759"/>
<name>A0A7J6W6C6_THATH</name>
<comment type="caution">
    <text evidence="2">The sequence shown here is derived from an EMBL/GenBank/DDBJ whole genome shotgun (WGS) entry which is preliminary data.</text>
</comment>
<feature type="non-terminal residue" evidence="2">
    <location>
        <position position="1"/>
    </location>
</feature>
<reference evidence="2 3" key="1">
    <citation type="submission" date="2020-06" db="EMBL/GenBank/DDBJ databases">
        <title>Transcriptomic and genomic resources for Thalictrum thalictroides and T. hernandezii: Facilitating candidate gene discovery in an emerging model plant lineage.</title>
        <authorList>
            <person name="Arias T."/>
            <person name="Riano-Pachon D.M."/>
            <person name="Di Stilio V.S."/>
        </authorList>
    </citation>
    <scope>NUCLEOTIDE SEQUENCE [LARGE SCALE GENOMIC DNA]</scope>
    <source>
        <strain evidence="3">cv. WT478/WT964</strain>
        <tissue evidence="2">Leaves</tissue>
    </source>
</reference>
<evidence type="ECO:0000313" key="2">
    <source>
        <dbReference type="EMBL" id="KAF5192761.1"/>
    </source>
</evidence>
<accession>A0A7J6W6C6</accession>
<dbReference type="GO" id="GO:1990904">
    <property type="term" value="C:ribonucleoprotein complex"/>
    <property type="evidence" value="ECO:0007669"/>
    <property type="project" value="UniProtKB-KW"/>
</dbReference>
<dbReference type="AlphaFoldDB" id="A0A7J6W6C6"/>
<keyword evidence="2" id="KW-0687">Ribonucleoprotein</keyword>